<evidence type="ECO:0000256" key="1">
    <source>
        <dbReference type="SAM" id="Phobius"/>
    </source>
</evidence>
<evidence type="ECO:0000313" key="2">
    <source>
        <dbReference type="EMBL" id="PWF54560.1"/>
    </source>
</evidence>
<comment type="caution">
    <text evidence="2">The sequence shown here is derived from an EMBL/GenBank/DDBJ whole genome shotgun (WGS) entry which is preliminary data.</text>
</comment>
<proteinExistence type="predicted"/>
<sequence length="297" mass="31484">MNPTSPLIPTGGARIFARAARAALQWRLLLLWTLCLLVPTAVLALPMWAMLGANLDYSVYSARLARELDLVAITDLLAAHGRHAAAFNNAATIALVLTLLLSPLLSGFVVTAARARGAVPGLRALVGGGLHEYPRMLRMLLWAVVPLGMAALAGGELLDAAERQREAAILPSEARWPALAAVLGLALLLMLAHASLDAGRAALALDRRRSSALKAWWSGCKMLARRPLASFALYLGLSALGLCAAALLTYARINLPYLGTAGVVGAFVLTQLAVLVLAWMRSARLFALVELARAEHP</sequence>
<reference evidence="2 3" key="1">
    <citation type="submission" date="2018-04" db="EMBL/GenBank/DDBJ databases">
        <title>Massilia violaceinigra sp. nov., a novel purple-pigmented bacterium isolated from Tianshan glacier, Xinjiang, China.</title>
        <authorList>
            <person name="Wang H."/>
        </authorList>
    </citation>
    <scope>NUCLEOTIDE SEQUENCE [LARGE SCALE GENOMIC DNA]</scope>
    <source>
        <strain evidence="2 3">B448-2</strain>
    </source>
</reference>
<feature type="transmembrane region" description="Helical" evidence="1">
    <location>
        <begin position="257"/>
        <end position="279"/>
    </location>
</feature>
<evidence type="ECO:0008006" key="4">
    <source>
        <dbReference type="Google" id="ProtNLM"/>
    </source>
</evidence>
<evidence type="ECO:0000313" key="3">
    <source>
        <dbReference type="Proteomes" id="UP000241421"/>
    </source>
</evidence>
<name>A0A2U2I468_9BURK</name>
<gene>
    <name evidence="2" type="ORF">C7C56_006360</name>
</gene>
<feature type="transmembrane region" description="Helical" evidence="1">
    <location>
        <begin position="139"/>
        <end position="158"/>
    </location>
</feature>
<feature type="transmembrane region" description="Helical" evidence="1">
    <location>
        <begin position="178"/>
        <end position="199"/>
    </location>
</feature>
<dbReference type="RefSeq" id="WP_106756624.1">
    <property type="nucleotide sequence ID" value="NZ_PXWF02000083.1"/>
</dbReference>
<dbReference type="AlphaFoldDB" id="A0A2U2I468"/>
<feature type="transmembrane region" description="Helical" evidence="1">
    <location>
        <begin position="90"/>
        <end position="113"/>
    </location>
</feature>
<feature type="transmembrane region" description="Helical" evidence="1">
    <location>
        <begin position="231"/>
        <end position="251"/>
    </location>
</feature>
<keyword evidence="1" id="KW-1133">Transmembrane helix</keyword>
<feature type="transmembrane region" description="Helical" evidence="1">
    <location>
        <begin position="28"/>
        <end position="51"/>
    </location>
</feature>
<dbReference type="OrthoDB" id="8703329at2"/>
<organism evidence="2 3">
    <name type="scientific">Massilia glaciei</name>
    <dbReference type="NCBI Taxonomy" id="1524097"/>
    <lineage>
        <taxon>Bacteria</taxon>
        <taxon>Pseudomonadati</taxon>
        <taxon>Pseudomonadota</taxon>
        <taxon>Betaproteobacteria</taxon>
        <taxon>Burkholderiales</taxon>
        <taxon>Oxalobacteraceae</taxon>
        <taxon>Telluria group</taxon>
        <taxon>Massilia</taxon>
    </lineage>
</organism>
<keyword evidence="3" id="KW-1185">Reference proteome</keyword>
<keyword evidence="1" id="KW-0472">Membrane</keyword>
<dbReference type="Proteomes" id="UP000241421">
    <property type="component" value="Unassembled WGS sequence"/>
</dbReference>
<protein>
    <recommendedName>
        <fullName evidence="4">DUF4013 domain-containing protein</fullName>
    </recommendedName>
</protein>
<accession>A0A2U2I468</accession>
<keyword evidence="1" id="KW-0812">Transmembrane</keyword>
<dbReference type="EMBL" id="PXWF02000083">
    <property type="protein sequence ID" value="PWF54560.1"/>
    <property type="molecule type" value="Genomic_DNA"/>
</dbReference>